<reference evidence="1" key="1">
    <citation type="journal article" date="2021" name="ISME J.">
        <title>Genomic evolution of the class Acidithiobacillia: deep-branching Proteobacteria living in extreme acidic conditions.</title>
        <authorList>
            <person name="Moya-Beltran A."/>
            <person name="Beard S."/>
            <person name="Rojas-Villalobos C."/>
            <person name="Issotta F."/>
            <person name="Gallardo Y."/>
            <person name="Ulloa R."/>
            <person name="Giaveno A."/>
            <person name="Degli Esposti M."/>
            <person name="Johnson D.B."/>
            <person name="Quatrini R."/>
        </authorList>
    </citation>
    <scope>NUCLEOTIDE SEQUENCE</scope>
    <source>
        <strain evidence="1">VAN18-1</strain>
    </source>
</reference>
<comment type="caution">
    <text evidence="1">The sequence shown here is derived from an EMBL/GenBank/DDBJ whole genome shotgun (WGS) entry which is preliminary data.</text>
</comment>
<dbReference type="AlphaFoldDB" id="A0AAE2YPJ1"/>
<sequence length="89" mass="9867">MQITKIRKQGGASVVTLPTETLKALALRLGDALQVEVFDHGLLLKPLHGERRRYSVKELLEGLSEMDVQSLSTETTWVRNGAPRGREIG</sequence>
<dbReference type="InterPro" id="IPR037914">
    <property type="entry name" value="SpoVT-AbrB_sf"/>
</dbReference>
<dbReference type="EMBL" id="JAAXYO010000087">
    <property type="protein sequence ID" value="MBU2787870.1"/>
    <property type="molecule type" value="Genomic_DNA"/>
</dbReference>
<evidence type="ECO:0000313" key="2">
    <source>
        <dbReference type="Proteomes" id="UP001197378"/>
    </source>
</evidence>
<dbReference type="Proteomes" id="UP001197378">
    <property type="component" value="Unassembled WGS sequence"/>
</dbReference>
<proteinExistence type="predicted"/>
<name>A0AAE2YPJ1_9PROT</name>
<accession>A0AAE2YPJ1</accession>
<evidence type="ECO:0000313" key="1">
    <source>
        <dbReference type="EMBL" id="MBU2787870.1"/>
    </source>
</evidence>
<protein>
    <submittedName>
        <fullName evidence="1">AbrB family transcriptional regulator</fullName>
    </submittedName>
</protein>
<dbReference type="Gene3D" id="2.10.260.10">
    <property type="match status" value="1"/>
</dbReference>
<gene>
    <name evidence="1" type="ORF">HFQ13_06580</name>
</gene>
<organism evidence="1 2">
    <name type="scientific">Igneacidithiobacillus copahuensis</name>
    <dbReference type="NCBI Taxonomy" id="2724909"/>
    <lineage>
        <taxon>Bacteria</taxon>
        <taxon>Pseudomonadati</taxon>
        <taxon>Pseudomonadota</taxon>
        <taxon>Acidithiobacillia</taxon>
        <taxon>Acidithiobacillales</taxon>
        <taxon>Acidithiobacillaceae</taxon>
        <taxon>Igneacidithiobacillus</taxon>
    </lineage>
</organism>
<keyword evidence="2" id="KW-1185">Reference proteome</keyword>
<dbReference type="SUPFAM" id="SSF89447">
    <property type="entry name" value="AbrB/MazE/MraZ-like"/>
    <property type="match status" value="1"/>
</dbReference>